<dbReference type="SUPFAM" id="SSF52047">
    <property type="entry name" value="RNI-like"/>
    <property type="match status" value="1"/>
</dbReference>
<dbReference type="Gene3D" id="1.20.1280.50">
    <property type="match status" value="1"/>
</dbReference>
<proteinExistence type="predicted"/>
<dbReference type="Proteomes" id="UP001465976">
    <property type="component" value="Unassembled WGS sequence"/>
</dbReference>
<dbReference type="InterPro" id="IPR032675">
    <property type="entry name" value="LRR_dom_sf"/>
</dbReference>
<dbReference type="Gene3D" id="3.80.10.10">
    <property type="entry name" value="Ribonuclease Inhibitor"/>
    <property type="match status" value="1"/>
</dbReference>
<evidence type="ECO:0000313" key="2">
    <source>
        <dbReference type="Proteomes" id="UP001465976"/>
    </source>
</evidence>
<name>A0ABR3F3E0_9AGAR</name>
<gene>
    <name evidence="1" type="ORF">V5O48_012220</name>
</gene>
<accession>A0ABR3F3E0</accession>
<organism evidence="1 2">
    <name type="scientific">Marasmius crinis-equi</name>
    <dbReference type="NCBI Taxonomy" id="585013"/>
    <lineage>
        <taxon>Eukaryota</taxon>
        <taxon>Fungi</taxon>
        <taxon>Dikarya</taxon>
        <taxon>Basidiomycota</taxon>
        <taxon>Agaricomycotina</taxon>
        <taxon>Agaricomycetes</taxon>
        <taxon>Agaricomycetidae</taxon>
        <taxon>Agaricales</taxon>
        <taxon>Marasmiineae</taxon>
        <taxon>Marasmiaceae</taxon>
        <taxon>Marasmius</taxon>
    </lineage>
</organism>
<sequence length="472" mass="54013">MANLRSFLAPIHKLPTEVLTRIFIENIHDTEELYNPQQPRRRLPFVLSTVCRRWRDISLSFPGLWSHLRVLDPDWDAANITEILDCYIARSQTCSLTVELEIPQNMDILRTQSDEEADDLCPVLEGLVEHSARWEHLKILGCAIFLLDHPVFHRIKGHLPALHHLEILQTWPADIRTDDEYDIFSDCPQLRTVDTEWPPYLIHNGSLLQQLQLPWSQINSWTIDIEEWSELLSRPCDSLEHLEIDDIKEEEPDSVSENEEVLTSKVSSLKLVGPWRKTATYLSDVLDTTSFPQLRSLELCSFSHSWSTPFLGCLTRSSCTITCLTLQLVSDTDRALTDDEIMSLLRHTPSVHTFSLVYKLPLSKEFLKSFALSHAKFPAPSPILPMLENFSLGLRDHIPKMDDKAIVDALASRWLPDPDYAKSVGAVCLRSVTIEFPANRFRTDSKAFFQPDMPSLHDLRAAGMRIDVIVSD</sequence>
<comment type="caution">
    <text evidence="1">The sequence shown here is derived from an EMBL/GenBank/DDBJ whole genome shotgun (WGS) entry which is preliminary data.</text>
</comment>
<keyword evidence="2" id="KW-1185">Reference proteome</keyword>
<protein>
    <recommendedName>
        <fullName evidence="3">F-box domain-containing protein</fullName>
    </recommendedName>
</protein>
<reference evidence="1 2" key="1">
    <citation type="submission" date="2024-02" db="EMBL/GenBank/DDBJ databases">
        <title>A draft genome for the cacao thread blight pathogen Marasmius crinis-equi.</title>
        <authorList>
            <person name="Cohen S.P."/>
            <person name="Baruah I.K."/>
            <person name="Amoako-Attah I."/>
            <person name="Bukari Y."/>
            <person name="Meinhardt L.W."/>
            <person name="Bailey B.A."/>
        </authorList>
    </citation>
    <scope>NUCLEOTIDE SEQUENCE [LARGE SCALE GENOMIC DNA]</scope>
    <source>
        <strain evidence="1 2">GH-76</strain>
    </source>
</reference>
<dbReference type="EMBL" id="JBAHYK010001060">
    <property type="protein sequence ID" value="KAL0569744.1"/>
    <property type="molecule type" value="Genomic_DNA"/>
</dbReference>
<evidence type="ECO:0008006" key="3">
    <source>
        <dbReference type="Google" id="ProtNLM"/>
    </source>
</evidence>
<evidence type="ECO:0000313" key="1">
    <source>
        <dbReference type="EMBL" id="KAL0569744.1"/>
    </source>
</evidence>